<dbReference type="InterPro" id="IPR011032">
    <property type="entry name" value="GroES-like_sf"/>
</dbReference>
<organism evidence="2 3">
    <name type="scientific">Coniochaeta ligniaria NRRL 30616</name>
    <dbReference type="NCBI Taxonomy" id="1408157"/>
    <lineage>
        <taxon>Eukaryota</taxon>
        <taxon>Fungi</taxon>
        <taxon>Dikarya</taxon>
        <taxon>Ascomycota</taxon>
        <taxon>Pezizomycotina</taxon>
        <taxon>Sordariomycetes</taxon>
        <taxon>Sordariomycetidae</taxon>
        <taxon>Coniochaetales</taxon>
        <taxon>Coniochaetaceae</taxon>
        <taxon>Coniochaeta</taxon>
    </lineage>
</organism>
<dbReference type="SUPFAM" id="SSF50129">
    <property type="entry name" value="GroES-like"/>
    <property type="match status" value="1"/>
</dbReference>
<accession>A0A1J7K0H2</accession>
<dbReference type="OrthoDB" id="9930022at2759"/>
<evidence type="ECO:0000313" key="2">
    <source>
        <dbReference type="EMBL" id="OIW33618.1"/>
    </source>
</evidence>
<dbReference type="EMBL" id="KV875094">
    <property type="protein sequence ID" value="OIW33618.1"/>
    <property type="molecule type" value="Genomic_DNA"/>
</dbReference>
<dbReference type="Gene3D" id="3.90.180.10">
    <property type="entry name" value="Medium-chain alcohol dehydrogenases, catalytic domain"/>
    <property type="match status" value="1"/>
</dbReference>
<dbReference type="Pfam" id="PF00107">
    <property type="entry name" value="ADH_zinc_N"/>
    <property type="match status" value="1"/>
</dbReference>
<dbReference type="CDD" id="cd08276">
    <property type="entry name" value="MDR7"/>
    <property type="match status" value="1"/>
</dbReference>
<name>A0A1J7K0H2_9PEZI</name>
<dbReference type="GO" id="GO:0016491">
    <property type="term" value="F:oxidoreductase activity"/>
    <property type="evidence" value="ECO:0007669"/>
    <property type="project" value="InterPro"/>
</dbReference>
<dbReference type="InterPro" id="IPR036291">
    <property type="entry name" value="NAD(P)-bd_dom_sf"/>
</dbReference>
<sequence>MTPTYMRQWVLRGQGSFDCLRLEEAPIPEVGENDVLVKLHAVSLNYRDLMIATGTYYWPRSDPVVPVSDGAGEVISVGAKVSRFKPGQRAIPTFYQGFIGGALSAEVAVARSLGAVTNGVLREYAVFNEEGLVHAPSNLSYREAATLPCAALTAWNALYGPRPLRAGDTVLTQGTGGVSLFAVQLAAAAGAEVISTTSSSEKEERLRQLGAQQVINYKQDPNWGETAKKLSLGQAGANYVVEIGGPKTLVQSSKAAAIGGELSIIGNRSAEAGSKEIAAWSPHTAVHGTRRIAVGSRLEFEDMNRAIEVNKITPVIDARVFAFEEAVEAFQYLWDAKHFGKVVIQIV</sequence>
<dbReference type="STRING" id="1408157.A0A1J7K0H2"/>
<dbReference type="Pfam" id="PF08240">
    <property type="entry name" value="ADH_N"/>
    <property type="match status" value="1"/>
</dbReference>
<dbReference type="InterPro" id="IPR052711">
    <property type="entry name" value="Zinc_ADH-like"/>
</dbReference>
<evidence type="ECO:0000313" key="3">
    <source>
        <dbReference type="Proteomes" id="UP000182658"/>
    </source>
</evidence>
<proteinExistence type="predicted"/>
<dbReference type="PANTHER" id="PTHR45033">
    <property type="match status" value="1"/>
</dbReference>
<dbReference type="Gene3D" id="3.40.50.720">
    <property type="entry name" value="NAD(P)-binding Rossmann-like Domain"/>
    <property type="match status" value="1"/>
</dbReference>
<dbReference type="SMART" id="SM00829">
    <property type="entry name" value="PKS_ER"/>
    <property type="match status" value="1"/>
</dbReference>
<dbReference type="InParanoid" id="A0A1J7K0H2"/>
<dbReference type="SUPFAM" id="SSF51735">
    <property type="entry name" value="NAD(P)-binding Rossmann-fold domains"/>
    <property type="match status" value="1"/>
</dbReference>
<dbReference type="PANTHER" id="PTHR45033:SF2">
    <property type="entry name" value="ZINC-TYPE ALCOHOL DEHYDROGENASE-LIKE PROTEIN C1773.06C"/>
    <property type="match status" value="1"/>
</dbReference>
<dbReference type="Proteomes" id="UP000182658">
    <property type="component" value="Unassembled WGS sequence"/>
</dbReference>
<dbReference type="InterPro" id="IPR013149">
    <property type="entry name" value="ADH-like_C"/>
</dbReference>
<keyword evidence="3" id="KW-1185">Reference proteome</keyword>
<dbReference type="AlphaFoldDB" id="A0A1J7K0H2"/>
<reference evidence="2 3" key="1">
    <citation type="submission" date="2016-10" db="EMBL/GenBank/DDBJ databases">
        <title>Draft genome sequence of Coniochaeta ligniaria NRRL30616, a lignocellulolytic fungus for bioabatement of inhibitors in plant biomass hydrolysates.</title>
        <authorList>
            <consortium name="DOE Joint Genome Institute"/>
            <person name="Jimenez D.J."/>
            <person name="Hector R.E."/>
            <person name="Riley R."/>
            <person name="Sun H."/>
            <person name="Grigoriev I.V."/>
            <person name="Van Elsas J.D."/>
            <person name="Nichols N.N."/>
        </authorList>
    </citation>
    <scope>NUCLEOTIDE SEQUENCE [LARGE SCALE GENOMIC DNA]</scope>
    <source>
        <strain evidence="2 3">NRRL 30616</strain>
    </source>
</reference>
<protein>
    <submittedName>
        <fullName evidence="2">Putative quinone oxidoreductase</fullName>
    </submittedName>
</protein>
<gene>
    <name evidence="2" type="ORF">CONLIGDRAFT_569840</name>
</gene>
<dbReference type="InterPro" id="IPR020843">
    <property type="entry name" value="ER"/>
</dbReference>
<evidence type="ECO:0000259" key="1">
    <source>
        <dbReference type="SMART" id="SM00829"/>
    </source>
</evidence>
<dbReference type="InterPro" id="IPR013154">
    <property type="entry name" value="ADH-like_N"/>
</dbReference>
<feature type="domain" description="Enoyl reductase (ER)" evidence="1">
    <location>
        <begin position="15"/>
        <end position="344"/>
    </location>
</feature>